<dbReference type="CDD" id="cd17536">
    <property type="entry name" value="REC_YesN-like"/>
    <property type="match status" value="1"/>
</dbReference>
<dbReference type="PANTHER" id="PTHR43280:SF10">
    <property type="entry name" value="REGULATORY PROTEIN POCR"/>
    <property type="match status" value="1"/>
</dbReference>
<keyword evidence="3" id="KW-0804">Transcription</keyword>
<dbReference type="InterPro" id="IPR020449">
    <property type="entry name" value="Tscrpt_reg_AraC-type_HTH"/>
</dbReference>
<name>A0ABW0I180_9BACL</name>
<dbReference type="SUPFAM" id="SSF46689">
    <property type="entry name" value="Homeodomain-like"/>
    <property type="match status" value="2"/>
</dbReference>
<feature type="modified residue" description="4-aspartylphosphate" evidence="4">
    <location>
        <position position="55"/>
    </location>
</feature>
<proteinExistence type="predicted"/>
<gene>
    <name evidence="7" type="ORF">ACFPOF_25735</name>
</gene>
<dbReference type="SMART" id="SM00342">
    <property type="entry name" value="HTH_ARAC"/>
    <property type="match status" value="1"/>
</dbReference>
<evidence type="ECO:0000313" key="8">
    <source>
        <dbReference type="Proteomes" id="UP001596113"/>
    </source>
</evidence>
<dbReference type="Proteomes" id="UP001596113">
    <property type="component" value="Unassembled WGS sequence"/>
</dbReference>
<feature type="domain" description="Response regulatory" evidence="6">
    <location>
        <begin position="3"/>
        <end position="120"/>
    </location>
</feature>
<dbReference type="PROSITE" id="PS50110">
    <property type="entry name" value="RESPONSE_REGULATORY"/>
    <property type="match status" value="1"/>
</dbReference>
<comment type="caution">
    <text evidence="7">The sequence shown here is derived from an EMBL/GenBank/DDBJ whole genome shotgun (WGS) entry which is preliminary data.</text>
</comment>
<dbReference type="InterPro" id="IPR018060">
    <property type="entry name" value="HTH_AraC"/>
</dbReference>
<evidence type="ECO:0000256" key="4">
    <source>
        <dbReference type="PROSITE-ProRule" id="PRU00169"/>
    </source>
</evidence>
<keyword evidence="8" id="KW-1185">Reference proteome</keyword>
<dbReference type="SMART" id="SM00448">
    <property type="entry name" value="REC"/>
    <property type="match status" value="1"/>
</dbReference>
<keyword evidence="1" id="KW-0805">Transcription regulation</keyword>
<dbReference type="PROSITE" id="PS01124">
    <property type="entry name" value="HTH_ARAC_FAMILY_2"/>
    <property type="match status" value="1"/>
</dbReference>
<feature type="domain" description="HTH araC/xylS-type" evidence="5">
    <location>
        <begin position="304"/>
        <end position="402"/>
    </location>
</feature>
<dbReference type="PANTHER" id="PTHR43280">
    <property type="entry name" value="ARAC-FAMILY TRANSCRIPTIONAL REGULATOR"/>
    <property type="match status" value="1"/>
</dbReference>
<dbReference type="InterPro" id="IPR001789">
    <property type="entry name" value="Sig_transdc_resp-reg_receiver"/>
</dbReference>
<dbReference type="EMBL" id="JBHSMI010000052">
    <property type="protein sequence ID" value="MFC5406156.1"/>
    <property type="molecule type" value="Genomic_DNA"/>
</dbReference>
<dbReference type="SUPFAM" id="SSF52172">
    <property type="entry name" value="CheY-like"/>
    <property type="match status" value="1"/>
</dbReference>
<dbReference type="PRINTS" id="PR00032">
    <property type="entry name" value="HTHARAC"/>
</dbReference>
<sequence>MYKIMLVDDEHIELDTLTRFFPWDELGFEVAGVAKNGREALSQMEETSFDVVITDVRMPIMDGIQFAKAARKRWPRLIIIFMSGYDDFAYVKSALTLEALGYLLKPLDMDELREQMLKVKQKCAEEERNRLSSRVLASHYVRQLLLEEPQPASESRLQELLDELLPAAAGVYSVVLITIDAAYKPADDPSDPGLKTSKIFQRMQQLTNDVQALAVEWQEERLVALVAPGIAQLVVKWHAELLPISPWVTTCLYPQPIALQQTHEVILHMLQVRGRHIAKHGSGHYIAASPAPSGSVDRYDAIIQQVKTLIDHEFGSALTIEYLAEHAYMSPNHFRTLFKEYTGFTVLEHITKVRMERAAELLRDTELKIHEIATHVGYESASHFCSVFHKKRGVTPNQYRNRQPGYNTL</sequence>
<evidence type="ECO:0000259" key="5">
    <source>
        <dbReference type="PROSITE" id="PS01124"/>
    </source>
</evidence>
<dbReference type="InterPro" id="IPR011006">
    <property type="entry name" value="CheY-like_superfamily"/>
</dbReference>
<keyword evidence="4" id="KW-0597">Phosphoprotein</keyword>
<accession>A0ABW0I180</accession>
<dbReference type="Gene3D" id="3.40.50.2300">
    <property type="match status" value="1"/>
</dbReference>
<organism evidence="7 8">
    <name type="scientific">Cohnella soli</name>
    <dbReference type="NCBI Taxonomy" id="425005"/>
    <lineage>
        <taxon>Bacteria</taxon>
        <taxon>Bacillati</taxon>
        <taxon>Bacillota</taxon>
        <taxon>Bacilli</taxon>
        <taxon>Bacillales</taxon>
        <taxon>Paenibacillaceae</taxon>
        <taxon>Cohnella</taxon>
    </lineage>
</organism>
<dbReference type="InterPro" id="IPR009057">
    <property type="entry name" value="Homeodomain-like_sf"/>
</dbReference>
<keyword evidence="2" id="KW-0238">DNA-binding</keyword>
<dbReference type="Gene3D" id="1.10.10.60">
    <property type="entry name" value="Homeodomain-like"/>
    <property type="match status" value="2"/>
</dbReference>
<dbReference type="RefSeq" id="WP_378138092.1">
    <property type="nucleotide sequence ID" value="NZ_JBHSMI010000052.1"/>
</dbReference>
<evidence type="ECO:0000256" key="1">
    <source>
        <dbReference type="ARBA" id="ARBA00023015"/>
    </source>
</evidence>
<evidence type="ECO:0000313" key="7">
    <source>
        <dbReference type="EMBL" id="MFC5406156.1"/>
    </source>
</evidence>
<dbReference type="Pfam" id="PF00072">
    <property type="entry name" value="Response_reg"/>
    <property type="match status" value="1"/>
</dbReference>
<reference evidence="8" key="1">
    <citation type="journal article" date="2019" name="Int. J. Syst. Evol. Microbiol.">
        <title>The Global Catalogue of Microorganisms (GCM) 10K type strain sequencing project: providing services to taxonomists for standard genome sequencing and annotation.</title>
        <authorList>
            <consortium name="The Broad Institute Genomics Platform"/>
            <consortium name="The Broad Institute Genome Sequencing Center for Infectious Disease"/>
            <person name="Wu L."/>
            <person name="Ma J."/>
        </authorList>
    </citation>
    <scope>NUCLEOTIDE SEQUENCE [LARGE SCALE GENOMIC DNA]</scope>
    <source>
        <strain evidence="8">CGMCC 1.18575</strain>
    </source>
</reference>
<evidence type="ECO:0000259" key="6">
    <source>
        <dbReference type="PROSITE" id="PS50110"/>
    </source>
</evidence>
<protein>
    <submittedName>
        <fullName evidence="7">Response regulator</fullName>
    </submittedName>
</protein>
<dbReference type="Pfam" id="PF12833">
    <property type="entry name" value="HTH_18"/>
    <property type="match status" value="1"/>
</dbReference>
<evidence type="ECO:0000256" key="2">
    <source>
        <dbReference type="ARBA" id="ARBA00023125"/>
    </source>
</evidence>
<evidence type="ECO:0000256" key="3">
    <source>
        <dbReference type="ARBA" id="ARBA00023163"/>
    </source>
</evidence>